<dbReference type="Gene3D" id="3.55.50.10">
    <property type="entry name" value="Baseplate protein-like domains"/>
    <property type="match status" value="1"/>
</dbReference>
<dbReference type="RefSeq" id="WP_367852944.1">
    <property type="nucleotide sequence ID" value="NZ_JBFOHK010000001.1"/>
</dbReference>
<comment type="subcellular location">
    <subcellularLocation>
        <location evidence="1">Secreted</location>
    </subcellularLocation>
</comment>
<dbReference type="SUPFAM" id="SSF69279">
    <property type="entry name" value="Phage tail proteins"/>
    <property type="match status" value="2"/>
</dbReference>
<evidence type="ECO:0000256" key="2">
    <source>
        <dbReference type="ARBA" id="ARBA00005558"/>
    </source>
</evidence>
<dbReference type="Gene3D" id="4.10.220.110">
    <property type="match status" value="1"/>
</dbReference>
<dbReference type="PANTHER" id="PTHR32305:SF15">
    <property type="entry name" value="PROTEIN RHSA-RELATED"/>
    <property type="match status" value="1"/>
</dbReference>
<dbReference type="InterPro" id="IPR037026">
    <property type="entry name" value="Vgr_OB-fold_dom_sf"/>
</dbReference>
<dbReference type="InterPro" id="IPR006531">
    <property type="entry name" value="Gp5/Vgr_OB"/>
</dbReference>
<dbReference type="Gene3D" id="2.40.50.230">
    <property type="entry name" value="Gp5 N-terminal domain"/>
    <property type="match status" value="1"/>
</dbReference>
<dbReference type="NCBIfam" id="TIGR03361">
    <property type="entry name" value="VI_Rhs_Vgr"/>
    <property type="match status" value="1"/>
</dbReference>
<dbReference type="SUPFAM" id="SSF69255">
    <property type="entry name" value="gp5 N-terminal domain-like"/>
    <property type="match status" value="1"/>
</dbReference>
<dbReference type="InterPro" id="IPR050708">
    <property type="entry name" value="T6SS_VgrG/RHS"/>
</dbReference>
<keyword evidence="3" id="KW-0964">Secreted</keyword>
<dbReference type="InterPro" id="IPR054030">
    <property type="entry name" value="Gp5_Vgr_C"/>
</dbReference>
<comment type="caution">
    <text evidence="6">The sequence shown here is derived from an EMBL/GenBank/DDBJ whole genome shotgun (WGS) entry which is preliminary data.</text>
</comment>
<evidence type="ECO:0000259" key="4">
    <source>
        <dbReference type="Pfam" id="PF04717"/>
    </source>
</evidence>
<feature type="domain" description="Gp5/Type VI secretion system Vgr protein OB-fold" evidence="4">
    <location>
        <begin position="384"/>
        <end position="452"/>
    </location>
</feature>
<dbReference type="InterPro" id="IPR006533">
    <property type="entry name" value="T6SS_Vgr_RhsGE"/>
</dbReference>
<proteinExistence type="inferred from homology"/>
<comment type="similarity">
    <text evidence="2">Belongs to the VgrG protein family.</text>
</comment>
<name>A0ABV3QAM1_9GAMM</name>
<gene>
    <name evidence="6" type="ORF">ABQJ54_03870</name>
</gene>
<accession>A0ABV3QAM1</accession>
<protein>
    <submittedName>
        <fullName evidence="6">Type VI secretion system Vgr family protein</fullName>
    </submittedName>
</protein>
<evidence type="ECO:0000313" key="7">
    <source>
        <dbReference type="Proteomes" id="UP001556220"/>
    </source>
</evidence>
<organism evidence="6 7">
    <name type="scientific">Rhodanobacter lycopersici</name>
    <dbReference type="NCBI Taxonomy" id="3162487"/>
    <lineage>
        <taxon>Bacteria</taxon>
        <taxon>Pseudomonadati</taxon>
        <taxon>Pseudomonadota</taxon>
        <taxon>Gammaproteobacteria</taxon>
        <taxon>Lysobacterales</taxon>
        <taxon>Rhodanobacteraceae</taxon>
        <taxon>Rhodanobacter</taxon>
    </lineage>
</organism>
<dbReference type="Gene3D" id="2.30.110.50">
    <property type="match status" value="1"/>
</dbReference>
<keyword evidence="7" id="KW-1185">Reference proteome</keyword>
<evidence type="ECO:0000256" key="3">
    <source>
        <dbReference type="ARBA" id="ARBA00022525"/>
    </source>
</evidence>
<dbReference type="SUPFAM" id="SSF69349">
    <property type="entry name" value="Phage fibre proteins"/>
    <property type="match status" value="1"/>
</dbReference>
<dbReference type="Pfam" id="PF04717">
    <property type="entry name" value="Phage_base_V"/>
    <property type="match status" value="1"/>
</dbReference>
<evidence type="ECO:0000256" key="1">
    <source>
        <dbReference type="ARBA" id="ARBA00004613"/>
    </source>
</evidence>
<dbReference type="NCBIfam" id="TIGR01646">
    <property type="entry name" value="vgr_GE"/>
    <property type="match status" value="1"/>
</dbReference>
<dbReference type="Pfam" id="PF22178">
    <property type="entry name" value="Gp5_trimer_C"/>
    <property type="match status" value="1"/>
</dbReference>
<reference evidence="6 7" key="1">
    <citation type="submission" date="2024-06" db="EMBL/GenBank/DDBJ databases">
        <authorList>
            <person name="Woo H."/>
        </authorList>
    </citation>
    <scope>NUCLEOTIDE SEQUENCE [LARGE SCALE GENOMIC DNA]</scope>
    <source>
        <strain evidence="6 7">Si-c</strain>
    </source>
</reference>
<sequence length="666" mass="71374">MGDPISITSSQCDNLLFVGMSADEELGELFRFELQFESEDANIDLTSLLGSSMTVTLSLQDGFERHFNGMVCEASQTGVATVDTLVYAQYAVTLVPKPWLLEQIVDCRIFTEMTAPDIIQQLLEESGYTDVKNSLTGNYAQRDYCVQYREDCLAFIHRLMEQEGIYYYFTHDTSKHTMVLADGVGAHAAVDAFKKVPFSAGAGGALGKAASIATFGAVRGVDGATFKLTDYNPLTPKASLLSTQTSNGNQPATTYSAFDFPGAHADASVGQHYANVRAEALTAARSGYHGTTDACGAEAGNLFTLSGYSRKELNQEYLLTATQSYLRGGGHASGSGDHLEFQCQFRALPSSIPFRKEFRTAKPKIVGLQTAIVTGSQTDEDIAVDQYGRVQVNFHWNMPDKPNAQCSCPVRVASPWAGKGWGAVSIPRVGQEVVVSFLEGDPDRPLIIGSVYNAANTVPYGLPDNKTQSGIKSRSLLGGTDDFNELRFEDKQGSEDFIIHAQKDMHEEVENDHVVTIDHDETVEVKNNQTLTVDNDQTETIKHNRTVTVQNDDQLNVSQNGSASIGQKFSLSAGTEIDLVCGAASITLKSSGEIDIKGVNISISGDATVKVAGQASVDIGSGASVKVHSDAMMDVEGGAMTTVKGAMLQLTGDGMAKLGGGITMIG</sequence>
<dbReference type="Pfam" id="PF05954">
    <property type="entry name" value="Phage_GPD"/>
    <property type="match status" value="1"/>
</dbReference>
<dbReference type="EMBL" id="JBFOHK010000001">
    <property type="protein sequence ID" value="MEW9570875.1"/>
    <property type="molecule type" value="Genomic_DNA"/>
</dbReference>
<dbReference type="InterPro" id="IPR017847">
    <property type="entry name" value="T6SS_RhsGE_Vgr_subset"/>
</dbReference>
<dbReference type="PANTHER" id="PTHR32305">
    <property type="match status" value="1"/>
</dbReference>
<evidence type="ECO:0000259" key="5">
    <source>
        <dbReference type="Pfam" id="PF22178"/>
    </source>
</evidence>
<feature type="domain" description="Gp5/Type VI secretion system Vgr C-terminal trimerisation" evidence="5">
    <location>
        <begin position="469"/>
        <end position="575"/>
    </location>
</feature>
<dbReference type="Proteomes" id="UP001556220">
    <property type="component" value="Unassembled WGS sequence"/>
</dbReference>
<evidence type="ECO:0000313" key="6">
    <source>
        <dbReference type="EMBL" id="MEW9570875.1"/>
    </source>
</evidence>